<reference evidence="2" key="1">
    <citation type="journal article" date="2022" name="Mol. Ecol. Resour.">
        <title>The genomes of chicory, endive, great burdock and yacon provide insights into Asteraceae palaeo-polyploidization history and plant inulin production.</title>
        <authorList>
            <person name="Fan W."/>
            <person name="Wang S."/>
            <person name="Wang H."/>
            <person name="Wang A."/>
            <person name="Jiang F."/>
            <person name="Liu H."/>
            <person name="Zhao H."/>
            <person name="Xu D."/>
            <person name="Zhang Y."/>
        </authorList>
    </citation>
    <scope>NUCLEOTIDE SEQUENCE [LARGE SCALE GENOMIC DNA]</scope>
    <source>
        <strain evidence="2">cv. Yunnan</strain>
    </source>
</reference>
<dbReference type="EMBL" id="CM042044">
    <property type="protein sequence ID" value="KAI3687228.1"/>
    <property type="molecule type" value="Genomic_DNA"/>
</dbReference>
<name>A0ACB8YQ41_9ASTR</name>
<comment type="caution">
    <text evidence="1">The sequence shown here is derived from an EMBL/GenBank/DDBJ whole genome shotgun (WGS) entry which is preliminary data.</text>
</comment>
<proteinExistence type="predicted"/>
<dbReference type="Proteomes" id="UP001056120">
    <property type="component" value="Linkage Group LG27"/>
</dbReference>
<evidence type="ECO:0000313" key="1">
    <source>
        <dbReference type="EMBL" id="KAI3687228.1"/>
    </source>
</evidence>
<reference evidence="1 2" key="2">
    <citation type="journal article" date="2022" name="Mol. Ecol. Resour.">
        <title>The genomes of chicory, endive, great burdock and yacon provide insights into Asteraceae paleo-polyploidization history and plant inulin production.</title>
        <authorList>
            <person name="Fan W."/>
            <person name="Wang S."/>
            <person name="Wang H."/>
            <person name="Wang A."/>
            <person name="Jiang F."/>
            <person name="Liu H."/>
            <person name="Zhao H."/>
            <person name="Xu D."/>
            <person name="Zhang Y."/>
        </authorList>
    </citation>
    <scope>NUCLEOTIDE SEQUENCE [LARGE SCALE GENOMIC DNA]</scope>
    <source>
        <strain evidence="2">cv. Yunnan</strain>
        <tissue evidence="1">Leaves</tissue>
    </source>
</reference>
<accession>A0ACB8YQ41</accession>
<gene>
    <name evidence="1" type="ORF">L1987_80922</name>
</gene>
<organism evidence="1 2">
    <name type="scientific">Smallanthus sonchifolius</name>
    <dbReference type="NCBI Taxonomy" id="185202"/>
    <lineage>
        <taxon>Eukaryota</taxon>
        <taxon>Viridiplantae</taxon>
        <taxon>Streptophyta</taxon>
        <taxon>Embryophyta</taxon>
        <taxon>Tracheophyta</taxon>
        <taxon>Spermatophyta</taxon>
        <taxon>Magnoliopsida</taxon>
        <taxon>eudicotyledons</taxon>
        <taxon>Gunneridae</taxon>
        <taxon>Pentapetalae</taxon>
        <taxon>asterids</taxon>
        <taxon>campanulids</taxon>
        <taxon>Asterales</taxon>
        <taxon>Asteraceae</taxon>
        <taxon>Asteroideae</taxon>
        <taxon>Heliantheae alliance</taxon>
        <taxon>Millerieae</taxon>
        <taxon>Smallanthus</taxon>
    </lineage>
</organism>
<sequence length="91" mass="9912">MSRPPPRCPLFPKPLPTHIEGGGADGGPLNGAGPPWTYGAQRNSTAVMIHKWSTTPPTLSCLDSQMVLRGFKDSLKDRNGLEKCSRTHNSW</sequence>
<evidence type="ECO:0000313" key="2">
    <source>
        <dbReference type="Proteomes" id="UP001056120"/>
    </source>
</evidence>
<keyword evidence="2" id="KW-1185">Reference proteome</keyword>
<protein>
    <submittedName>
        <fullName evidence="1">Uncharacterized protein</fullName>
    </submittedName>
</protein>